<dbReference type="NCBIfam" id="TIGR01630">
    <property type="entry name" value="psiM2_ORF9"/>
    <property type="match status" value="1"/>
</dbReference>
<dbReference type="HOGENOM" id="CLU_602433_0_0_9"/>
<reference evidence="3 4" key="1">
    <citation type="submission" date="2013-01" db="EMBL/GenBank/DDBJ databases">
        <title>The Genome Sequence of Butyricicoccus pullicaecorum 1.2.</title>
        <authorList>
            <consortium name="The Broad Institute Genome Sequencing Platform"/>
            <person name="Earl A."/>
            <person name="Ward D."/>
            <person name="Feldgarden M."/>
            <person name="Gevers D."/>
            <person name="Van Immerseel F."/>
            <person name="Eeckhaut V."/>
            <person name="Walker B."/>
            <person name="Young S.K."/>
            <person name="Zeng Q."/>
            <person name="Gargeya S."/>
            <person name="Fitzgerald M."/>
            <person name="Haas B."/>
            <person name="Abouelleil A."/>
            <person name="Alvarado L."/>
            <person name="Arachchi H.M."/>
            <person name="Berlin A.M."/>
            <person name="Chapman S.B."/>
            <person name="Dewar J."/>
            <person name="Goldberg J."/>
            <person name="Griggs A."/>
            <person name="Gujja S."/>
            <person name="Hansen M."/>
            <person name="Howarth C."/>
            <person name="Imamovic A."/>
            <person name="Larimer J."/>
            <person name="McCowan C."/>
            <person name="Murphy C."/>
            <person name="Neiman D."/>
            <person name="Pearson M."/>
            <person name="Priest M."/>
            <person name="Roberts A."/>
            <person name="Saif S."/>
            <person name="Shea T."/>
            <person name="Sisk P."/>
            <person name="Sykes S."/>
            <person name="Wortman J."/>
            <person name="Nusbaum C."/>
            <person name="Birren B."/>
        </authorList>
    </citation>
    <scope>NUCLEOTIDE SEQUENCE [LARGE SCALE GENOMIC DNA]</scope>
    <source>
        <strain evidence="3 4">1.2</strain>
    </source>
</reference>
<dbReference type="Proteomes" id="UP000013981">
    <property type="component" value="Unassembled WGS sequence"/>
</dbReference>
<feature type="domain" description="Terminase large subunit gp17-like C-terminal" evidence="2">
    <location>
        <begin position="337"/>
        <end position="473"/>
    </location>
</feature>
<dbReference type="eggNOG" id="COG5362">
    <property type="taxonomic scope" value="Bacteria"/>
</dbReference>
<protein>
    <recommendedName>
        <fullName evidence="2">Terminase large subunit gp17-like C-terminal domain-containing protein</fullName>
    </recommendedName>
</protein>
<sequence length="486" mass="55179">MRKKTEKTSNKPIIIRPQQGKQEMFLRSPADICIYGGAAGGGKTYALLLECLRHIDNKLFEAVIFRQSRPQIMSAGGLYATSQEIYPHLGASSVLTPNVQWRFQSGAKVTFAHMFYEKEKYNWQGSQIPLLMFDELVHFTESQFFYMFSRNRSTCGVRPYIRATCNPDGESWVARFIDWWIDPETGYADESRCGKLRYFIRRNNIIHWADTPQQLYEEFHLYSPEEMEEVKSVSFISAKLTDNAAMMKHDPGYIGALKAMSEFDQEQLLNGNWKIRRSAGHYFKRSKVGQMFRSTPTDVVKWVRAWDLAATAPGEMDELEGMPQAMRTNRRGDESAYTAGVLLGKRKNGRVFVADVINVRENGADVRQLILNTAASDNALYGNVTVRLPQDPGQAGKDQAQSFVRMLGGYTVTTSLESGDKVTRAEPFSSQWLAGNVDVKMADWNDDYFRQLENFPVGKLKDMVDASANAYLELENGKPEFGFSFG</sequence>
<evidence type="ECO:0000256" key="1">
    <source>
        <dbReference type="ARBA" id="ARBA00022612"/>
    </source>
</evidence>
<gene>
    <name evidence="3" type="ORF">HMPREF1526_00283</name>
</gene>
<dbReference type="Pfam" id="PF17289">
    <property type="entry name" value="Terminase_6C"/>
    <property type="match status" value="1"/>
</dbReference>
<dbReference type="InterPro" id="IPR027417">
    <property type="entry name" value="P-loop_NTPase"/>
</dbReference>
<organism evidence="3 4">
    <name type="scientific">Butyricicoccus pullicaecorum 1.2</name>
    <dbReference type="NCBI Taxonomy" id="1203606"/>
    <lineage>
        <taxon>Bacteria</taxon>
        <taxon>Bacillati</taxon>
        <taxon>Bacillota</taxon>
        <taxon>Clostridia</taxon>
        <taxon>Eubacteriales</taxon>
        <taxon>Butyricicoccaceae</taxon>
        <taxon>Butyricicoccus</taxon>
    </lineage>
</organism>
<dbReference type="Gene3D" id="3.40.50.300">
    <property type="entry name" value="P-loop containing nucleotide triphosphate hydrolases"/>
    <property type="match status" value="1"/>
</dbReference>
<evidence type="ECO:0000313" key="3">
    <source>
        <dbReference type="EMBL" id="EOQ39589.1"/>
    </source>
</evidence>
<evidence type="ECO:0000313" key="4">
    <source>
        <dbReference type="Proteomes" id="UP000013981"/>
    </source>
</evidence>
<keyword evidence="4" id="KW-1185">Reference proteome</keyword>
<dbReference type="InterPro" id="IPR035421">
    <property type="entry name" value="Terminase_6C"/>
</dbReference>
<evidence type="ECO:0000259" key="2">
    <source>
        <dbReference type="Pfam" id="PF17289"/>
    </source>
</evidence>
<dbReference type="PATRIC" id="fig|1203606.4.peg.263"/>
<dbReference type="RefSeq" id="WP_016146492.1">
    <property type="nucleotide sequence ID" value="NZ_KB976103.1"/>
</dbReference>
<dbReference type="EMBL" id="AQOB01000002">
    <property type="protein sequence ID" value="EOQ39589.1"/>
    <property type="molecule type" value="Genomic_DNA"/>
</dbReference>
<accession>R8W4F5</accession>
<name>R8W4F5_9FIRM</name>
<comment type="caution">
    <text evidence="3">The sequence shown here is derived from an EMBL/GenBank/DDBJ whole genome shotgun (WGS) entry which is preliminary data.</text>
</comment>
<dbReference type="AlphaFoldDB" id="R8W4F5"/>
<dbReference type="Pfam" id="PF03237">
    <property type="entry name" value="Terminase_6N"/>
    <property type="match status" value="1"/>
</dbReference>
<keyword evidence="1" id="KW-1188">Viral release from host cell</keyword>
<proteinExistence type="predicted"/>
<dbReference type="InterPro" id="IPR006517">
    <property type="entry name" value="Phage_terminase_lsu-like_C"/>
</dbReference>